<evidence type="ECO:0000313" key="2">
    <source>
        <dbReference type="Proteomes" id="UP000290572"/>
    </source>
</evidence>
<keyword evidence="2" id="KW-1185">Reference proteome</keyword>
<evidence type="ECO:0000313" key="1">
    <source>
        <dbReference type="EMBL" id="RXN18267.1"/>
    </source>
</evidence>
<sequence>MIREPRLLGEFIEKRRAAVPYISARICGGERGTLERSDKGEEWRTVMEKCRNPGYQSWSRFAFALADIVSTDTCQTNVLDYRTNAPL</sequence>
<accession>A0A498MMM5</accession>
<dbReference type="Proteomes" id="UP000290572">
    <property type="component" value="Unassembled WGS sequence"/>
</dbReference>
<reference evidence="1 2" key="1">
    <citation type="submission" date="2018-03" db="EMBL/GenBank/DDBJ databases">
        <title>Draft genome sequence of Rohu Carp (Labeo rohita).</title>
        <authorList>
            <person name="Das P."/>
            <person name="Kushwaha B."/>
            <person name="Joshi C.G."/>
            <person name="Kumar D."/>
            <person name="Nagpure N.S."/>
            <person name="Sahoo L."/>
            <person name="Das S.P."/>
            <person name="Bit A."/>
            <person name="Patnaik S."/>
            <person name="Meher P.K."/>
            <person name="Jayasankar P."/>
            <person name="Koringa P.G."/>
            <person name="Patel N.V."/>
            <person name="Hinsu A.T."/>
            <person name="Kumar R."/>
            <person name="Pandey M."/>
            <person name="Agarwal S."/>
            <person name="Srivastava S."/>
            <person name="Singh M."/>
            <person name="Iquebal M.A."/>
            <person name="Jaiswal S."/>
            <person name="Angadi U.B."/>
            <person name="Kumar N."/>
            <person name="Raza M."/>
            <person name="Shah T.M."/>
            <person name="Rai A."/>
            <person name="Jena J.K."/>
        </authorList>
    </citation>
    <scope>NUCLEOTIDE SEQUENCE [LARGE SCALE GENOMIC DNA]</scope>
    <source>
        <strain evidence="1">DASCIFA01</strain>
        <tissue evidence="1">Testis</tissue>
    </source>
</reference>
<name>A0A498MMM5_LABRO</name>
<organism evidence="1 2">
    <name type="scientific">Labeo rohita</name>
    <name type="common">Indian major carp</name>
    <name type="synonym">Cyprinus rohita</name>
    <dbReference type="NCBI Taxonomy" id="84645"/>
    <lineage>
        <taxon>Eukaryota</taxon>
        <taxon>Metazoa</taxon>
        <taxon>Chordata</taxon>
        <taxon>Craniata</taxon>
        <taxon>Vertebrata</taxon>
        <taxon>Euteleostomi</taxon>
        <taxon>Actinopterygii</taxon>
        <taxon>Neopterygii</taxon>
        <taxon>Teleostei</taxon>
        <taxon>Ostariophysi</taxon>
        <taxon>Cypriniformes</taxon>
        <taxon>Cyprinidae</taxon>
        <taxon>Labeoninae</taxon>
        <taxon>Labeonini</taxon>
        <taxon>Labeo</taxon>
    </lineage>
</organism>
<proteinExistence type="predicted"/>
<dbReference type="AlphaFoldDB" id="A0A498MMM5"/>
<protein>
    <submittedName>
        <fullName evidence="1">Uncharacterized protein</fullName>
    </submittedName>
</protein>
<comment type="caution">
    <text evidence="1">The sequence shown here is derived from an EMBL/GenBank/DDBJ whole genome shotgun (WGS) entry which is preliminary data.</text>
</comment>
<dbReference type="EMBL" id="QBIY01012722">
    <property type="protein sequence ID" value="RXN18267.1"/>
    <property type="molecule type" value="Genomic_DNA"/>
</dbReference>
<gene>
    <name evidence="1" type="ORF">ROHU_026411</name>
</gene>